<evidence type="ECO:0000313" key="1">
    <source>
        <dbReference type="EMBL" id="XCH31451.1"/>
    </source>
</evidence>
<dbReference type="EMBL" id="CP159290">
    <property type="protein sequence ID" value="XCH31451.1"/>
    <property type="molecule type" value="Genomic_DNA"/>
</dbReference>
<reference evidence="1" key="1">
    <citation type="submission" date="2024-06" db="EMBL/GenBank/DDBJ databases">
        <title>Complete genome sequence of the cellulolytic actinobacterium, Cellulosimicrobium ES-005.</title>
        <authorList>
            <person name="Matthews C.T."/>
            <person name="Underwood K.D."/>
            <person name="Ghanchi K.M."/>
            <person name="Fields S.D."/>
            <person name="Gardner S.G."/>
        </authorList>
    </citation>
    <scope>NUCLEOTIDE SEQUENCE</scope>
    <source>
        <strain evidence="1">ES-005</strain>
    </source>
</reference>
<gene>
    <name evidence="1" type="ORF">ABRQ22_07145</name>
</gene>
<dbReference type="RefSeq" id="WP_353709045.1">
    <property type="nucleotide sequence ID" value="NZ_CP159290.1"/>
</dbReference>
<accession>A0AAU8G6W3</accession>
<dbReference type="AlphaFoldDB" id="A0AAU8G6W3"/>
<name>A0AAU8G6W3_9MICO</name>
<protein>
    <recommendedName>
        <fullName evidence="2">Helix-turn-helix domain-containing protein</fullName>
    </recommendedName>
</protein>
<organism evidence="1">
    <name type="scientific">Cellulosimicrobium sp. ES-005</name>
    <dbReference type="NCBI Taxonomy" id="3163031"/>
    <lineage>
        <taxon>Bacteria</taxon>
        <taxon>Bacillati</taxon>
        <taxon>Actinomycetota</taxon>
        <taxon>Actinomycetes</taxon>
        <taxon>Micrococcales</taxon>
        <taxon>Promicromonosporaceae</taxon>
        <taxon>Cellulosimicrobium</taxon>
    </lineage>
</organism>
<evidence type="ECO:0008006" key="2">
    <source>
        <dbReference type="Google" id="ProtNLM"/>
    </source>
</evidence>
<proteinExistence type="predicted"/>
<sequence>MRLDWGRSEDGSYQASAREGQYRIVPRGDEWCLEKPYPTAGRIGGFTTPAEAMAWGQDLHHAAMGPRVRTPQPSWPTVEEFAEIVDVHPTALRRWLAAHDVGAPSRRRRLDPTTQQRIRAFYGTHAHR</sequence>